<sequence length="150" mass="16482">MTGMASEPRLCANGCGFFGTKENKNMCSKCFLKTIVLQNMDHVVASLTRTTITPVSAAASATTTSTFDAPNNVFEGETSRGGEEKRRERCASCGKRLGLIVFPCRCGFTFCGAHRYAEAHHCSLDLRSIGRERIAKENPLIKSDKLDRRL</sequence>
<evidence type="ECO:0000256" key="6">
    <source>
        <dbReference type="PROSITE-ProRule" id="PRU00449"/>
    </source>
</evidence>
<keyword evidence="5" id="KW-0346">Stress response</keyword>
<evidence type="ECO:0000313" key="9">
    <source>
        <dbReference type="EMBL" id="KAK1305754.1"/>
    </source>
</evidence>
<evidence type="ECO:0000256" key="2">
    <source>
        <dbReference type="ARBA" id="ARBA00022723"/>
    </source>
</evidence>
<keyword evidence="3 6" id="KW-0863">Zinc-finger</keyword>
<dbReference type="InterPro" id="IPR000058">
    <property type="entry name" value="Znf_AN1"/>
</dbReference>
<dbReference type="EMBL" id="JAUJYO010000010">
    <property type="protein sequence ID" value="KAK1305754.1"/>
    <property type="molecule type" value="Genomic_DNA"/>
</dbReference>
<dbReference type="GO" id="GO:0008270">
    <property type="term" value="F:zinc ion binding"/>
    <property type="evidence" value="ECO:0007669"/>
    <property type="project" value="UniProtKB-KW"/>
</dbReference>
<dbReference type="AlphaFoldDB" id="A0AAV9DY12"/>
<dbReference type="Pfam" id="PF01754">
    <property type="entry name" value="zf-A20"/>
    <property type="match status" value="1"/>
</dbReference>
<dbReference type="SMART" id="SM00259">
    <property type="entry name" value="ZnF_A20"/>
    <property type="match status" value="1"/>
</dbReference>
<evidence type="ECO:0000256" key="4">
    <source>
        <dbReference type="ARBA" id="ARBA00022833"/>
    </source>
</evidence>
<evidence type="ECO:0000256" key="5">
    <source>
        <dbReference type="ARBA" id="ARBA00023016"/>
    </source>
</evidence>
<evidence type="ECO:0000313" key="10">
    <source>
        <dbReference type="Proteomes" id="UP001180020"/>
    </source>
</evidence>
<dbReference type="InterPro" id="IPR050652">
    <property type="entry name" value="AN1_A20_ZnFinger"/>
</dbReference>
<evidence type="ECO:0000256" key="3">
    <source>
        <dbReference type="ARBA" id="ARBA00022771"/>
    </source>
</evidence>
<evidence type="ECO:0000256" key="1">
    <source>
        <dbReference type="ARBA" id="ARBA00003732"/>
    </source>
</evidence>
<dbReference type="PROSITE" id="PS51039">
    <property type="entry name" value="ZF_AN1"/>
    <property type="match status" value="1"/>
</dbReference>
<dbReference type="InterPro" id="IPR002653">
    <property type="entry name" value="Znf_A20"/>
</dbReference>
<dbReference type="SUPFAM" id="SSF57716">
    <property type="entry name" value="Glucocorticoid receptor-like (DNA-binding domain)"/>
    <property type="match status" value="1"/>
</dbReference>
<comment type="caution">
    <text evidence="9">The sequence shown here is derived from an EMBL/GenBank/DDBJ whole genome shotgun (WGS) entry which is preliminary data.</text>
</comment>
<dbReference type="SMART" id="SM00154">
    <property type="entry name" value="ZnF_AN1"/>
    <property type="match status" value="1"/>
</dbReference>
<accession>A0AAV9DY12</accession>
<reference evidence="9" key="1">
    <citation type="journal article" date="2023" name="Nat. Commun.">
        <title>Diploid and tetraploid genomes of Acorus and the evolution of monocots.</title>
        <authorList>
            <person name="Ma L."/>
            <person name="Liu K.W."/>
            <person name="Li Z."/>
            <person name="Hsiao Y.Y."/>
            <person name="Qi Y."/>
            <person name="Fu T."/>
            <person name="Tang G.D."/>
            <person name="Zhang D."/>
            <person name="Sun W.H."/>
            <person name="Liu D.K."/>
            <person name="Li Y."/>
            <person name="Chen G.Z."/>
            <person name="Liu X.D."/>
            <person name="Liao X.Y."/>
            <person name="Jiang Y.T."/>
            <person name="Yu X."/>
            <person name="Hao Y."/>
            <person name="Huang J."/>
            <person name="Zhao X.W."/>
            <person name="Ke S."/>
            <person name="Chen Y.Y."/>
            <person name="Wu W.L."/>
            <person name="Hsu J.L."/>
            <person name="Lin Y.F."/>
            <person name="Huang M.D."/>
            <person name="Li C.Y."/>
            <person name="Huang L."/>
            <person name="Wang Z.W."/>
            <person name="Zhao X."/>
            <person name="Zhong W.Y."/>
            <person name="Peng D.H."/>
            <person name="Ahmad S."/>
            <person name="Lan S."/>
            <person name="Zhang J.S."/>
            <person name="Tsai W.C."/>
            <person name="Van de Peer Y."/>
            <person name="Liu Z.J."/>
        </authorList>
    </citation>
    <scope>NUCLEOTIDE SEQUENCE</scope>
    <source>
        <strain evidence="9">CP</strain>
    </source>
</reference>
<dbReference type="Pfam" id="PF01428">
    <property type="entry name" value="zf-AN1"/>
    <property type="match status" value="1"/>
</dbReference>
<gene>
    <name evidence="9" type="primary">SAP6</name>
    <name evidence="9" type="ORF">QJS10_CPA10g00768</name>
</gene>
<keyword evidence="4" id="KW-0862">Zinc</keyword>
<dbReference type="Gene3D" id="4.10.1110.10">
    <property type="entry name" value="AN1-like Zinc finger"/>
    <property type="match status" value="1"/>
</dbReference>
<dbReference type="PANTHER" id="PTHR10634">
    <property type="entry name" value="AN1-TYPE ZINC FINGER PROTEIN"/>
    <property type="match status" value="1"/>
</dbReference>
<name>A0AAV9DY12_ACOCL</name>
<dbReference type="Proteomes" id="UP001180020">
    <property type="component" value="Unassembled WGS sequence"/>
</dbReference>
<evidence type="ECO:0000259" key="8">
    <source>
        <dbReference type="PROSITE" id="PS51039"/>
    </source>
</evidence>
<comment type="function">
    <text evidence="1">May be involved in environmental stress response.</text>
</comment>
<evidence type="ECO:0000259" key="7">
    <source>
        <dbReference type="PROSITE" id="PS51036"/>
    </source>
</evidence>
<dbReference type="SUPFAM" id="SSF118310">
    <property type="entry name" value="AN1-like Zinc finger"/>
    <property type="match status" value="1"/>
</dbReference>
<proteinExistence type="predicted"/>
<dbReference type="Gene3D" id="1.20.5.4770">
    <property type="match status" value="1"/>
</dbReference>
<dbReference type="GO" id="GO:0003677">
    <property type="term" value="F:DNA binding"/>
    <property type="evidence" value="ECO:0007669"/>
    <property type="project" value="InterPro"/>
</dbReference>
<protein>
    <submittedName>
        <fullName evidence="9">Zinc finger A20 and AN1 domain-containing stress-associated protein 6</fullName>
    </submittedName>
</protein>
<dbReference type="PROSITE" id="PS51036">
    <property type="entry name" value="ZF_A20"/>
    <property type="match status" value="1"/>
</dbReference>
<feature type="domain" description="AN1-type" evidence="8">
    <location>
        <begin position="84"/>
        <end position="130"/>
    </location>
</feature>
<dbReference type="PANTHER" id="PTHR10634:SF98">
    <property type="entry name" value="ZINC FINGER A20 AND AN1 DOMAIN-CONTAINING STRESS-ASSOCIATED PROTEIN 3"/>
    <property type="match status" value="1"/>
</dbReference>
<keyword evidence="2" id="KW-0479">Metal-binding</keyword>
<keyword evidence="10" id="KW-1185">Reference proteome</keyword>
<dbReference type="InterPro" id="IPR035896">
    <property type="entry name" value="AN1-like_Znf"/>
</dbReference>
<organism evidence="9 10">
    <name type="scientific">Acorus calamus</name>
    <name type="common">Sweet flag</name>
    <dbReference type="NCBI Taxonomy" id="4465"/>
    <lineage>
        <taxon>Eukaryota</taxon>
        <taxon>Viridiplantae</taxon>
        <taxon>Streptophyta</taxon>
        <taxon>Embryophyta</taxon>
        <taxon>Tracheophyta</taxon>
        <taxon>Spermatophyta</taxon>
        <taxon>Magnoliopsida</taxon>
        <taxon>Liliopsida</taxon>
        <taxon>Acoraceae</taxon>
        <taxon>Acorus</taxon>
    </lineage>
</organism>
<reference evidence="9" key="2">
    <citation type="submission" date="2023-06" db="EMBL/GenBank/DDBJ databases">
        <authorList>
            <person name="Ma L."/>
            <person name="Liu K.-W."/>
            <person name="Li Z."/>
            <person name="Hsiao Y.-Y."/>
            <person name="Qi Y."/>
            <person name="Fu T."/>
            <person name="Tang G."/>
            <person name="Zhang D."/>
            <person name="Sun W.-H."/>
            <person name="Liu D.-K."/>
            <person name="Li Y."/>
            <person name="Chen G.-Z."/>
            <person name="Liu X.-D."/>
            <person name="Liao X.-Y."/>
            <person name="Jiang Y.-T."/>
            <person name="Yu X."/>
            <person name="Hao Y."/>
            <person name="Huang J."/>
            <person name="Zhao X.-W."/>
            <person name="Ke S."/>
            <person name="Chen Y.-Y."/>
            <person name="Wu W.-L."/>
            <person name="Hsu J.-L."/>
            <person name="Lin Y.-F."/>
            <person name="Huang M.-D."/>
            <person name="Li C.-Y."/>
            <person name="Huang L."/>
            <person name="Wang Z.-W."/>
            <person name="Zhao X."/>
            <person name="Zhong W.-Y."/>
            <person name="Peng D.-H."/>
            <person name="Ahmad S."/>
            <person name="Lan S."/>
            <person name="Zhang J.-S."/>
            <person name="Tsai W.-C."/>
            <person name="Van De Peer Y."/>
            <person name="Liu Z.-J."/>
        </authorList>
    </citation>
    <scope>NUCLEOTIDE SEQUENCE</scope>
    <source>
        <strain evidence="9">CP</strain>
        <tissue evidence="9">Leaves</tissue>
    </source>
</reference>
<feature type="domain" description="A20-type" evidence="7">
    <location>
        <begin position="5"/>
        <end position="39"/>
    </location>
</feature>